<dbReference type="EMBL" id="CATOUU010001112">
    <property type="protein sequence ID" value="CAI9972542.1"/>
    <property type="molecule type" value="Genomic_DNA"/>
</dbReference>
<dbReference type="Proteomes" id="UP001642409">
    <property type="component" value="Unassembled WGS sequence"/>
</dbReference>
<accession>A0AA86RH51</accession>
<dbReference type="PANTHER" id="PTHR11803:SF39">
    <property type="entry name" value="2-IMINOBUTANOATE_2-IMINOPROPANOATE DEAMINASE"/>
    <property type="match status" value="1"/>
</dbReference>
<dbReference type="InterPro" id="IPR006175">
    <property type="entry name" value="YjgF/YER057c/UK114"/>
</dbReference>
<dbReference type="GO" id="GO:0005829">
    <property type="term" value="C:cytosol"/>
    <property type="evidence" value="ECO:0007669"/>
    <property type="project" value="TreeGrafter"/>
</dbReference>
<dbReference type="PANTHER" id="PTHR11803">
    <property type="entry name" value="2-IMINOBUTANOATE/2-IMINOPROPANOATE DEAMINASE RIDA"/>
    <property type="match status" value="1"/>
</dbReference>
<evidence type="ECO:0000313" key="6">
    <source>
        <dbReference type="Proteomes" id="UP001642409"/>
    </source>
</evidence>
<name>A0AA86RH51_9EUKA</name>
<organism evidence="3">
    <name type="scientific">Hexamita inflata</name>
    <dbReference type="NCBI Taxonomy" id="28002"/>
    <lineage>
        <taxon>Eukaryota</taxon>
        <taxon>Metamonada</taxon>
        <taxon>Diplomonadida</taxon>
        <taxon>Hexamitidae</taxon>
        <taxon>Hexamitinae</taxon>
        <taxon>Hexamita</taxon>
    </lineage>
</organism>
<evidence type="ECO:0000313" key="2">
    <source>
        <dbReference type="EMBL" id="CAI9927673.1"/>
    </source>
</evidence>
<evidence type="ECO:0000313" key="4">
    <source>
        <dbReference type="EMBL" id="CAL6049527.1"/>
    </source>
</evidence>
<evidence type="ECO:0000313" key="5">
    <source>
        <dbReference type="EMBL" id="CAL6068521.1"/>
    </source>
</evidence>
<dbReference type="EMBL" id="CAXDID020000180">
    <property type="protein sequence ID" value="CAL6049527.1"/>
    <property type="molecule type" value="Genomic_DNA"/>
</dbReference>
<dbReference type="SUPFAM" id="SSF55298">
    <property type="entry name" value="YjgF-like"/>
    <property type="match status" value="1"/>
</dbReference>
<dbReference type="AlphaFoldDB" id="A0AA86RH51"/>
<dbReference type="CDD" id="cd00448">
    <property type="entry name" value="YjgF_YER057c_UK114_family"/>
    <property type="match status" value="1"/>
</dbReference>
<reference evidence="4 6" key="2">
    <citation type="submission" date="2024-07" db="EMBL/GenBank/DDBJ databases">
        <authorList>
            <person name="Akdeniz Z."/>
        </authorList>
    </citation>
    <scope>NUCLEOTIDE SEQUENCE [LARGE SCALE GENOMIC DNA]</scope>
</reference>
<gene>
    <name evidence="2" type="ORF">HINF_LOCUS15318</name>
    <name evidence="4" type="ORF">HINF_LOCUS43381</name>
    <name evidence="5" type="ORF">HINF_LOCUS53543</name>
    <name evidence="3" type="ORF">HINF_LOCUS60187</name>
</gene>
<reference evidence="3" key="1">
    <citation type="submission" date="2023-06" db="EMBL/GenBank/DDBJ databases">
        <authorList>
            <person name="Kurt Z."/>
        </authorList>
    </citation>
    <scope>NUCLEOTIDE SEQUENCE</scope>
</reference>
<evidence type="ECO:0000313" key="3">
    <source>
        <dbReference type="EMBL" id="CAI9972542.1"/>
    </source>
</evidence>
<protein>
    <submittedName>
        <fullName evidence="3">Translation initiation inhibitor</fullName>
    </submittedName>
    <submittedName>
        <fullName evidence="4">Translation_initiation inhibitor</fullName>
    </submittedName>
</protein>
<dbReference type="GO" id="GO:0019239">
    <property type="term" value="F:deaminase activity"/>
    <property type="evidence" value="ECO:0007669"/>
    <property type="project" value="TreeGrafter"/>
</dbReference>
<dbReference type="Pfam" id="PF01042">
    <property type="entry name" value="Ribonuc_L-PSP"/>
    <property type="match status" value="1"/>
</dbReference>
<comment type="caution">
    <text evidence="3">The sequence shown here is derived from an EMBL/GenBank/DDBJ whole genome shotgun (WGS) entry which is preliminary data.</text>
</comment>
<comment type="similarity">
    <text evidence="1">Belongs to the RutC family.</text>
</comment>
<evidence type="ECO:0000256" key="1">
    <source>
        <dbReference type="ARBA" id="ARBA00010552"/>
    </source>
</evidence>
<sequence length="137" mass="14896">MGCSTNNKIETQLTEESKLQQVVTSSPCFGPYSAAIKANGFIYVSGQLGIIQGNLPATVEEQTEAALQNLKEVLEAAKSGLNKVAKCQVVLQNMDDFTKVNEVYAKYFTEHKPARICVEMSKLPKGALIEIDAIAIE</sequence>
<dbReference type="InterPro" id="IPR035959">
    <property type="entry name" value="RutC-like_sf"/>
</dbReference>
<proteinExistence type="inferred from homology"/>
<dbReference type="EMBL" id="CATOUU010000384">
    <property type="protein sequence ID" value="CAI9927673.1"/>
    <property type="molecule type" value="Genomic_DNA"/>
</dbReference>
<dbReference type="FunFam" id="3.30.1330.40:FF:000001">
    <property type="entry name" value="L-PSP family endoribonuclease"/>
    <property type="match status" value="1"/>
</dbReference>
<dbReference type="Gene3D" id="3.30.1330.40">
    <property type="entry name" value="RutC-like"/>
    <property type="match status" value="1"/>
</dbReference>
<keyword evidence="6" id="KW-1185">Reference proteome</keyword>
<dbReference type="NCBIfam" id="TIGR00004">
    <property type="entry name" value="Rid family detoxifying hydrolase"/>
    <property type="match status" value="1"/>
</dbReference>
<dbReference type="EMBL" id="CAXDID020000273">
    <property type="protein sequence ID" value="CAL6068521.1"/>
    <property type="molecule type" value="Genomic_DNA"/>
</dbReference>
<dbReference type="InterPro" id="IPR006056">
    <property type="entry name" value="RidA"/>
</dbReference>
<dbReference type="GO" id="GO:0005739">
    <property type="term" value="C:mitochondrion"/>
    <property type="evidence" value="ECO:0007669"/>
    <property type="project" value="TreeGrafter"/>
</dbReference>